<evidence type="ECO:0000256" key="1">
    <source>
        <dbReference type="PIRSR" id="PIRSR000705-1"/>
    </source>
</evidence>
<dbReference type="PANTHER" id="PTHR10513">
    <property type="entry name" value="DEOXYNUCLEOSIDE KINASE"/>
    <property type="match status" value="1"/>
</dbReference>
<evidence type="ECO:0000313" key="6">
    <source>
        <dbReference type="Proteomes" id="UP000614469"/>
    </source>
</evidence>
<feature type="binding site" evidence="2">
    <location>
        <position position="87"/>
    </location>
    <ligand>
        <name>substrate</name>
    </ligand>
</feature>
<dbReference type="InterPro" id="IPR031314">
    <property type="entry name" value="DNK_dom"/>
</dbReference>
<evidence type="ECO:0000313" key="5">
    <source>
        <dbReference type="EMBL" id="MBC8333783.1"/>
    </source>
</evidence>
<feature type="binding site" evidence="3">
    <location>
        <begin position="10"/>
        <end position="18"/>
    </location>
    <ligand>
        <name>ATP</name>
        <dbReference type="ChEBI" id="CHEBI:30616"/>
    </ligand>
</feature>
<dbReference type="AlphaFoldDB" id="A0A8J6NGS6"/>
<feature type="binding site" evidence="2">
    <location>
        <position position="34"/>
    </location>
    <ligand>
        <name>substrate</name>
    </ligand>
</feature>
<evidence type="ECO:0000256" key="2">
    <source>
        <dbReference type="PIRSR" id="PIRSR000705-2"/>
    </source>
</evidence>
<feature type="active site" description="Proton acceptor" evidence="1">
    <location>
        <position position="81"/>
    </location>
</feature>
<dbReference type="CDD" id="cd01673">
    <property type="entry name" value="dNK"/>
    <property type="match status" value="1"/>
</dbReference>
<dbReference type="InterPro" id="IPR027417">
    <property type="entry name" value="P-loop_NTPase"/>
</dbReference>
<keyword evidence="3" id="KW-0067">ATP-binding</keyword>
<dbReference type="EMBL" id="JACNJN010000026">
    <property type="protein sequence ID" value="MBC8333783.1"/>
    <property type="molecule type" value="Genomic_DNA"/>
</dbReference>
<feature type="binding site" evidence="3">
    <location>
        <begin position="139"/>
        <end position="143"/>
    </location>
    <ligand>
        <name>ATP</name>
        <dbReference type="ChEBI" id="CHEBI:30616"/>
    </ligand>
</feature>
<dbReference type="Gene3D" id="3.40.50.300">
    <property type="entry name" value="P-loop containing nucleotide triphosphate hydrolases"/>
    <property type="match status" value="1"/>
</dbReference>
<dbReference type="SUPFAM" id="SSF52540">
    <property type="entry name" value="P-loop containing nucleoside triphosphate hydrolases"/>
    <property type="match status" value="1"/>
</dbReference>
<reference evidence="5 6" key="1">
    <citation type="submission" date="2020-08" db="EMBL/GenBank/DDBJ databases">
        <title>Bridging the membrane lipid divide: bacteria of the FCB group superphylum have the potential to synthesize archaeal ether lipids.</title>
        <authorList>
            <person name="Villanueva L."/>
            <person name="Von Meijenfeldt F.A.B."/>
            <person name="Westbye A.B."/>
            <person name="Yadav S."/>
            <person name="Hopmans E.C."/>
            <person name="Dutilh B.E."/>
            <person name="Sinninghe Damste J.S."/>
        </authorList>
    </citation>
    <scope>NUCLEOTIDE SEQUENCE [LARGE SCALE GENOMIC DNA]</scope>
    <source>
        <strain evidence="5">NIOZ-UU36</strain>
    </source>
</reference>
<keyword evidence="3" id="KW-0547">Nucleotide-binding</keyword>
<comment type="caution">
    <text evidence="5">The sequence shown here is derived from an EMBL/GenBank/DDBJ whole genome shotgun (WGS) entry which is preliminary data.</text>
</comment>
<accession>A0A8J6NGS6</accession>
<sequence>MTKHLVVVAGNIGVGKTSLTERMGDRLGWWTGYESVADNPYLSDFYADMRAWSFHLQVFFLGHRAEQYLEAARDARSAILDRSIYEDTYIFARALHHLGNLSERDYLAYRRLFDLVVASLPRPDLLIYLKAPVDVLIERIVRRARGMETGITTEYLSLLDSFYDEWLGSFDLCPVLTIRTDNLDYVHQPKALEIVTERISNKLSGKETVDLRGK</sequence>
<organism evidence="5 6">
    <name type="scientific">Candidatus Desulfolinea nitratireducens</name>
    <dbReference type="NCBI Taxonomy" id="2841698"/>
    <lineage>
        <taxon>Bacteria</taxon>
        <taxon>Bacillati</taxon>
        <taxon>Chloroflexota</taxon>
        <taxon>Anaerolineae</taxon>
        <taxon>Anaerolineales</taxon>
        <taxon>Anaerolineales incertae sedis</taxon>
        <taxon>Candidatus Desulfolinea</taxon>
    </lineage>
</organism>
<keyword evidence="5" id="KW-0808">Transferase</keyword>
<feature type="binding site" evidence="2">
    <location>
        <position position="148"/>
    </location>
    <ligand>
        <name>substrate</name>
    </ligand>
</feature>
<proteinExistence type="predicted"/>
<dbReference type="Pfam" id="PF01712">
    <property type="entry name" value="dNK"/>
    <property type="match status" value="1"/>
</dbReference>
<dbReference type="Proteomes" id="UP000614469">
    <property type="component" value="Unassembled WGS sequence"/>
</dbReference>
<dbReference type="GO" id="GO:0005737">
    <property type="term" value="C:cytoplasm"/>
    <property type="evidence" value="ECO:0007669"/>
    <property type="project" value="TreeGrafter"/>
</dbReference>
<gene>
    <name evidence="5" type="ORF">H8E29_00820</name>
</gene>
<dbReference type="PANTHER" id="PTHR10513:SF35">
    <property type="entry name" value="DEOXYADENOSINE KINASE"/>
    <property type="match status" value="1"/>
</dbReference>
<name>A0A8J6NGS6_9CHLR</name>
<dbReference type="InterPro" id="IPR002624">
    <property type="entry name" value="DCK/DGK"/>
</dbReference>
<feature type="binding site" evidence="2">
    <location>
        <position position="82"/>
    </location>
    <ligand>
        <name>substrate</name>
    </ligand>
</feature>
<keyword evidence="5" id="KW-0418">Kinase</keyword>
<dbReference type="InterPro" id="IPR050566">
    <property type="entry name" value="Deoxyribonucleoside_kinase"/>
</dbReference>
<feature type="domain" description="Deoxynucleoside kinase" evidence="4">
    <location>
        <begin position="7"/>
        <end position="201"/>
    </location>
</feature>
<feature type="binding site" evidence="2">
    <location>
        <position position="57"/>
    </location>
    <ligand>
        <name>substrate</name>
    </ligand>
</feature>
<evidence type="ECO:0000256" key="3">
    <source>
        <dbReference type="PIRSR" id="PIRSR000705-3"/>
    </source>
</evidence>
<feature type="binding site" evidence="2">
    <location>
        <position position="46"/>
    </location>
    <ligand>
        <name>substrate</name>
    </ligand>
</feature>
<evidence type="ECO:0000259" key="4">
    <source>
        <dbReference type="Pfam" id="PF01712"/>
    </source>
</evidence>
<dbReference type="PIRSF" id="PIRSF000705">
    <property type="entry name" value="DNK"/>
    <property type="match status" value="1"/>
</dbReference>
<dbReference type="GO" id="GO:0019136">
    <property type="term" value="F:deoxynucleoside kinase activity"/>
    <property type="evidence" value="ECO:0007669"/>
    <property type="project" value="InterPro"/>
</dbReference>
<dbReference type="GO" id="GO:0005524">
    <property type="term" value="F:ATP binding"/>
    <property type="evidence" value="ECO:0007669"/>
    <property type="project" value="UniProtKB-KW"/>
</dbReference>
<protein>
    <submittedName>
        <fullName evidence="5">Deoxynucleoside kinase</fullName>
    </submittedName>
</protein>